<reference evidence="1" key="1">
    <citation type="submission" date="2023-04" db="EMBL/GenBank/DDBJ databases">
        <title>A chromosome-level genome assembly of the parasitoid wasp Eretmocerus hayati.</title>
        <authorList>
            <person name="Zhong Y."/>
            <person name="Liu S."/>
            <person name="Liu Y."/>
        </authorList>
    </citation>
    <scope>NUCLEOTIDE SEQUENCE</scope>
    <source>
        <strain evidence="1">ZJU_SS_LIU_2023</strain>
    </source>
</reference>
<sequence length="263" mass="28919">MPDPPAPPTFNDPNTPQYIRDLGSYMHATTTTTQDQLTSINARLTELAGVSHQNTHAIANLQTEIRSARTTVDPCELRFSGIPSNTPLSDDDLLKIVLTAMGCAERIGPPLSVRRWVTPVGRNQQTQNQPSTSGNQPANTMALVAKFSSPTVRDFVLSKSIALKDHTSHTLFGVGGAYRIYISHVLPSTVYPIWRASLAKAKEINYLRPTIENMTVIMRADRRSAPVPILSQQELLLLPPRPQRPTPTNPQTQQSPANQINNA</sequence>
<evidence type="ECO:0000313" key="1">
    <source>
        <dbReference type="EMBL" id="KAJ8682319.1"/>
    </source>
</evidence>
<dbReference type="EMBL" id="CM056741">
    <property type="protein sequence ID" value="KAJ8682319.1"/>
    <property type="molecule type" value="Genomic_DNA"/>
</dbReference>
<evidence type="ECO:0000313" key="2">
    <source>
        <dbReference type="Proteomes" id="UP001239111"/>
    </source>
</evidence>
<proteinExistence type="predicted"/>
<comment type="caution">
    <text evidence="1">The sequence shown here is derived from an EMBL/GenBank/DDBJ whole genome shotgun (WGS) entry which is preliminary data.</text>
</comment>
<name>A0ACC2PG93_9HYME</name>
<organism evidence="1 2">
    <name type="scientific">Eretmocerus hayati</name>
    <dbReference type="NCBI Taxonomy" id="131215"/>
    <lineage>
        <taxon>Eukaryota</taxon>
        <taxon>Metazoa</taxon>
        <taxon>Ecdysozoa</taxon>
        <taxon>Arthropoda</taxon>
        <taxon>Hexapoda</taxon>
        <taxon>Insecta</taxon>
        <taxon>Pterygota</taxon>
        <taxon>Neoptera</taxon>
        <taxon>Endopterygota</taxon>
        <taxon>Hymenoptera</taxon>
        <taxon>Apocrita</taxon>
        <taxon>Proctotrupomorpha</taxon>
        <taxon>Chalcidoidea</taxon>
        <taxon>Aphelinidae</taxon>
        <taxon>Aphelininae</taxon>
        <taxon>Eretmocerus</taxon>
    </lineage>
</organism>
<gene>
    <name evidence="1" type="ORF">QAD02_018111</name>
</gene>
<keyword evidence="2" id="KW-1185">Reference proteome</keyword>
<protein>
    <submittedName>
        <fullName evidence="1">Uncharacterized protein</fullName>
    </submittedName>
</protein>
<dbReference type="Proteomes" id="UP001239111">
    <property type="component" value="Chromosome 1"/>
</dbReference>
<accession>A0ACC2PG93</accession>